<dbReference type="InterPro" id="IPR010259">
    <property type="entry name" value="S8pro/Inhibitor_I9"/>
</dbReference>
<gene>
    <name evidence="2" type="ORF">RSOL_483260</name>
</gene>
<dbReference type="Proteomes" id="UP000030108">
    <property type="component" value="Unassembled WGS sequence"/>
</dbReference>
<sequence length="88" mass="9808">MSPPIVPVSWALQNAIPGQYLVTLKEQSDVASHLSWLQQRIPESDNSKVIYKYGSSKGYSARLSDPVLKAVTKCDDVESIIEDCQPTW</sequence>
<feature type="domain" description="Inhibitor I9" evidence="1">
    <location>
        <begin position="19"/>
        <end position="83"/>
    </location>
</feature>
<dbReference type="Pfam" id="PF05922">
    <property type="entry name" value="Inhibitor_I9"/>
    <property type="match status" value="1"/>
</dbReference>
<accession>X8JHI7</accession>
<dbReference type="InterPro" id="IPR037045">
    <property type="entry name" value="S8pro/Inhibitor_I9_sf"/>
</dbReference>
<reference evidence="3" key="1">
    <citation type="journal article" date="2014" name="Genome Announc.">
        <title>Draft genome sequence of the plant-pathogenic soil fungus Rhizoctonia solani anastomosis group 3 strain Rhs1AP.</title>
        <authorList>
            <person name="Cubeta M.A."/>
            <person name="Thomas E."/>
            <person name="Dean R.A."/>
            <person name="Jabaji S."/>
            <person name="Neate S.M."/>
            <person name="Tavantzis S."/>
            <person name="Toda T."/>
            <person name="Vilgalys R."/>
            <person name="Bharathan N."/>
            <person name="Fedorova-Abrams N."/>
            <person name="Pakala S.B."/>
            <person name="Pakala S.M."/>
            <person name="Zafar N."/>
            <person name="Joardar V."/>
            <person name="Losada L."/>
            <person name="Nierman W.C."/>
        </authorList>
    </citation>
    <scope>NUCLEOTIDE SEQUENCE [LARGE SCALE GENOMIC DNA]</scope>
    <source>
        <strain evidence="3">AG-3</strain>
    </source>
</reference>
<evidence type="ECO:0000313" key="2">
    <source>
        <dbReference type="EMBL" id="EUC63192.1"/>
    </source>
</evidence>
<name>X8JHI7_9AGAM</name>
<evidence type="ECO:0000259" key="1">
    <source>
        <dbReference type="Pfam" id="PF05922"/>
    </source>
</evidence>
<dbReference type="Gene3D" id="3.30.70.80">
    <property type="entry name" value="Peptidase S8 propeptide/proteinase inhibitor I9"/>
    <property type="match status" value="1"/>
</dbReference>
<protein>
    <submittedName>
        <fullName evidence="2">Peptidase inhibitor I9</fullName>
    </submittedName>
</protein>
<comment type="caution">
    <text evidence="2">The sequence shown here is derived from an EMBL/GenBank/DDBJ whole genome shotgun (WGS) entry which is preliminary data.</text>
</comment>
<dbReference type="SUPFAM" id="SSF54897">
    <property type="entry name" value="Protease propeptides/inhibitors"/>
    <property type="match status" value="1"/>
</dbReference>
<evidence type="ECO:0000313" key="3">
    <source>
        <dbReference type="Proteomes" id="UP000030108"/>
    </source>
</evidence>
<dbReference type="EMBL" id="JATN01000316">
    <property type="protein sequence ID" value="EUC63192.1"/>
    <property type="molecule type" value="Genomic_DNA"/>
</dbReference>
<organism evidence="2 3">
    <name type="scientific">Rhizoctonia solani AG-3 Rhs1AP</name>
    <dbReference type="NCBI Taxonomy" id="1086054"/>
    <lineage>
        <taxon>Eukaryota</taxon>
        <taxon>Fungi</taxon>
        <taxon>Dikarya</taxon>
        <taxon>Basidiomycota</taxon>
        <taxon>Agaricomycotina</taxon>
        <taxon>Agaricomycetes</taxon>
        <taxon>Cantharellales</taxon>
        <taxon>Ceratobasidiaceae</taxon>
        <taxon>Rhizoctonia</taxon>
    </lineage>
</organism>
<proteinExistence type="predicted"/>
<dbReference type="AlphaFoldDB" id="X8JHI7"/>
<dbReference type="OrthoDB" id="3135375at2759"/>